<feature type="transmembrane region" description="Helical" evidence="6">
    <location>
        <begin position="103"/>
        <end position="121"/>
    </location>
</feature>
<comment type="similarity">
    <text evidence="2 6">Belongs to the GDT1 family.</text>
</comment>
<gene>
    <name evidence="7" type="ORF">AW171_hschr42735</name>
</gene>
<evidence type="ECO:0000256" key="4">
    <source>
        <dbReference type="ARBA" id="ARBA00022989"/>
    </source>
</evidence>
<evidence type="ECO:0000256" key="5">
    <source>
        <dbReference type="ARBA" id="ARBA00023136"/>
    </source>
</evidence>
<proteinExistence type="inferred from homology"/>
<dbReference type="Proteomes" id="UP000243052">
    <property type="component" value="Chromosome iv"/>
</dbReference>
<dbReference type="GO" id="GO:0032472">
    <property type="term" value="P:Golgi calcium ion transport"/>
    <property type="evidence" value="ECO:0007669"/>
    <property type="project" value="TreeGrafter"/>
</dbReference>
<reference evidence="7 8" key="1">
    <citation type="submission" date="2016-01" db="EMBL/GenBank/DDBJ databases">
        <title>Genome sequence of the yeast Holleya sinecauda.</title>
        <authorList>
            <person name="Dietrich F.S."/>
        </authorList>
    </citation>
    <scope>NUCLEOTIDE SEQUENCE [LARGE SCALE GENOMIC DNA]</scope>
    <source>
        <strain evidence="7 8">ATCC 58844</strain>
    </source>
</reference>
<dbReference type="OrthoDB" id="442680at2759"/>
<dbReference type="AlphaFoldDB" id="A0A109UZ45"/>
<dbReference type="InterPro" id="IPR049555">
    <property type="entry name" value="GDT1-like_CS"/>
</dbReference>
<dbReference type="EMBL" id="CP014244">
    <property type="protein sequence ID" value="AMD20818.1"/>
    <property type="molecule type" value="Genomic_DNA"/>
</dbReference>
<dbReference type="STRING" id="45286.A0A109UZ45"/>
<dbReference type="InterPro" id="IPR001727">
    <property type="entry name" value="GDT1-like"/>
</dbReference>
<feature type="signal peptide" evidence="6">
    <location>
        <begin position="1"/>
        <end position="19"/>
    </location>
</feature>
<feature type="transmembrane region" description="Helical" evidence="6">
    <location>
        <begin position="175"/>
        <end position="200"/>
    </location>
</feature>
<name>A0A109UZ45_9SACH</name>
<dbReference type="GeneID" id="28724082"/>
<dbReference type="GO" id="GO:0005794">
    <property type="term" value="C:Golgi apparatus"/>
    <property type="evidence" value="ECO:0007669"/>
    <property type="project" value="TreeGrafter"/>
</dbReference>
<comment type="subcellular location">
    <subcellularLocation>
        <location evidence="1 6">Membrane</location>
        <topology evidence="1 6">Multi-pass membrane protein</topology>
    </subcellularLocation>
</comment>
<sequence length="278" mass="30030">MRFATKVLLSAAIVSLAVAAPAASLSNDEKPAPPTDITTDFLMAISMIAVSEIGDKTFLIAALMAMRHPRLLVFTAASASLAVMTVLAGLVGHTFTSLIPQRYTQFMAGLLFLVFGYRLTLEGLEISKDAGVEGELAEVEEEIAIQDMNSSMHHSESGTIKEKKRYVDNVKLNEILLKVTAVAQHIFSPSWIQIFIMIFLGEFGDRSQISTVAMASGSDYWVVILGATIGHLVCTGVAVVGGKLLAKRISIRTITLGGAFSFFVFGIVYTYEAFHNTD</sequence>
<keyword evidence="5 6" id="KW-0472">Membrane</keyword>
<dbReference type="GO" id="GO:0000329">
    <property type="term" value="C:fungal-type vacuole membrane"/>
    <property type="evidence" value="ECO:0007669"/>
    <property type="project" value="TreeGrafter"/>
</dbReference>
<feature type="chain" id="PRO_5017497156" description="GDT1 family protein" evidence="6">
    <location>
        <begin position="20"/>
        <end position="278"/>
    </location>
</feature>
<accession>A0A109UZ45</accession>
<evidence type="ECO:0000313" key="8">
    <source>
        <dbReference type="Proteomes" id="UP000243052"/>
    </source>
</evidence>
<keyword evidence="8" id="KW-1185">Reference proteome</keyword>
<feature type="transmembrane region" description="Helical" evidence="6">
    <location>
        <begin position="71"/>
        <end position="91"/>
    </location>
</feature>
<dbReference type="PROSITE" id="PS01214">
    <property type="entry name" value="UPF0016"/>
    <property type="match status" value="1"/>
</dbReference>
<evidence type="ECO:0000256" key="1">
    <source>
        <dbReference type="ARBA" id="ARBA00004141"/>
    </source>
</evidence>
<keyword evidence="4 6" id="KW-1133">Transmembrane helix</keyword>
<dbReference type="PANTHER" id="PTHR12608:SF1">
    <property type="entry name" value="TRANSMEMBRANE PROTEIN 165"/>
    <property type="match status" value="1"/>
</dbReference>
<feature type="transmembrane region" description="Helical" evidence="6">
    <location>
        <begin position="42"/>
        <end position="64"/>
    </location>
</feature>
<dbReference type="RefSeq" id="XP_017987814.1">
    <property type="nucleotide sequence ID" value="XM_018132325.1"/>
</dbReference>
<dbReference type="GO" id="GO:0032468">
    <property type="term" value="P:Golgi calcium ion homeostasis"/>
    <property type="evidence" value="ECO:0007669"/>
    <property type="project" value="TreeGrafter"/>
</dbReference>
<feature type="transmembrane region" description="Helical" evidence="6">
    <location>
        <begin position="253"/>
        <end position="271"/>
    </location>
</feature>
<protein>
    <recommendedName>
        <fullName evidence="6">GDT1 family protein</fullName>
    </recommendedName>
</protein>
<dbReference type="PANTHER" id="PTHR12608">
    <property type="entry name" value="TRANSMEMBRANE PROTEIN HTP-1 RELATED"/>
    <property type="match status" value="1"/>
</dbReference>
<dbReference type="Pfam" id="PF01169">
    <property type="entry name" value="GDT1"/>
    <property type="match status" value="2"/>
</dbReference>
<evidence type="ECO:0000256" key="3">
    <source>
        <dbReference type="ARBA" id="ARBA00022692"/>
    </source>
</evidence>
<evidence type="ECO:0000256" key="6">
    <source>
        <dbReference type="RuleBase" id="RU365102"/>
    </source>
</evidence>
<evidence type="ECO:0000313" key="7">
    <source>
        <dbReference type="EMBL" id="AMD20818.1"/>
    </source>
</evidence>
<feature type="transmembrane region" description="Helical" evidence="6">
    <location>
        <begin position="220"/>
        <end position="241"/>
    </location>
</feature>
<keyword evidence="6" id="KW-0732">Signal</keyword>
<organism evidence="7 8">
    <name type="scientific">Eremothecium sinecaudum</name>
    <dbReference type="NCBI Taxonomy" id="45286"/>
    <lineage>
        <taxon>Eukaryota</taxon>
        <taxon>Fungi</taxon>
        <taxon>Dikarya</taxon>
        <taxon>Ascomycota</taxon>
        <taxon>Saccharomycotina</taxon>
        <taxon>Saccharomycetes</taxon>
        <taxon>Saccharomycetales</taxon>
        <taxon>Saccharomycetaceae</taxon>
        <taxon>Eremothecium</taxon>
    </lineage>
</organism>
<dbReference type="GO" id="GO:0015085">
    <property type="term" value="F:calcium ion transmembrane transporter activity"/>
    <property type="evidence" value="ECO:0007669"/>
    <property type="project" value="TreeGrafter"/>
</dbReference>
<evidence type="ECO:0000256" key="2">
    <source>
        <dbReference type="ARBA" id="ARBA00009190"/>
    </source>
</evidence>
<keyword evidence="3 6" id="KW-0812">Transmembrane</keyword>
<dbReference type="GO" id="GO:0005384">
    <property type="term" value="F:manganese ion transmembrane transporter activity"/>
    <property type="evidence" value="ECO:0007669"/>
    <property type="project" value="TreeGrafter"/>
</dbReference>